<dbReference type="Proteomes" id="UP000077407">
    <property type="component" value="Unassembled WGS sequence"/>
</dbReference>
<dbReference type="PATRIC" id="fig|1538.10.peg.3308"/>
<dbReference type="GO" id="GO:0046872">
    <property type="term" value="F:metal ion binding"/>
    <property type="evidence" value="ECO:0007669"/>
    <property type="project" value="UniProtKB-KW"/>
</dbReference>
<comment type="similarity">
    <text evidence="1 7">Belongs to the UPF0758 family.</text>
</comment>
<dbReference type="NCBIfam" id="TIGR00608">
    <property type="entry name" value="radc"/>
    <property type="match status" value="1"/>
</dbReference>
<reference evidence="9 10" key="1">
    <citation type="journal article" date="2015" name="Biotechnol. Bioeng.">
        <title>Genome sequence and phenotypic characterization of Caulobacter segnis.</title>
        <authorList>
            <person name="Patel S."/>
            <person name="Fletcher B."/>
            <person name="Scott D.C."/>
            <person name="Ely B."/>
        </authorList>
    </citation>
    <scope>NUCLEOTIDE SEQUENCE [LARGE SCALE GENOMIC DNA]</scope>
    <source>
        <strain evidence="9 10">ERI-2</strain>
    </source>
</reference>
<evidence type="ECO:0000313" key="9">
    <source>
        <dbReference type="EMBL" id="OAA83466.1"/>
    </source>
</evidence>
<dbReference type="InterPro" id="IPR046778">
    <property type="entry name" value="UPF0758_N"/>
</dbReference>
<evidence type="ECO:0000256" key="2">
    <source>
        <dbReference type="ARBA" id="ARBA00022670"/>
    </source>
</evidence>
<dbReference type="OrthoDB" id="9804482at2"/>
<dbReference type="GO" id="GO:0008237">
    <property type="term" value="F:metallopeptidase activity"/>
    <property type="evidence" value="ECO:0007669"/>
    <property type="project" value="UniProtKB-KW"/>
</dbReference>
<proteinExistence type="inferred from homology"/>
<feature type="domain" description="MPN" evidence="8">
    <location>
        <begin position="106"/>
        <end position="228"/>
    </location>
</feature>
<evidence type="ECO:0000256" key="4">
    <source>
        <dbReference type="ARBA" id="ARBA00022801"/>
    </source>
</evidence>
<dbReference type="Gene3D" id="3.40.140.10">
    <property type="entry name" value="Cytidine Deaminase, domain 2"/>
    <property type="match status" value="1"/>
</dbReference>
<dbReference type="PANTHER" id="PTHR30471:SF3">
    <property type="entry name" value="UPF0758 PROTEIN YEES-RELATED"/>
    <property type="match status" value="1"/>
</dbReference>
<dbReference type="PROSITE" id="PS50249">
    <property type="entry name" value="MPN"/>
    <property type="match status" value="1"/>
</dbReference>
<accession>A0A162KSR4</accession>
<dbReference type="InterPro" id="IPR001405">
    <property type="entry name" value="UPF0758"/>
</dbReference>
<dbReference type="SUPFAM" id="SSF47781">
    <property type="entry name" value="RuvA domain 2-like"/>
    <property type="match status" value="1"/>
</dbReference>
<name>A0A162KSR4_9CLOT</name>
<keyword evidence="3" id="KW-0479">Metal-binding</keyword>
<dbReference type="AlphaFoldDB" id="A0A162KSR4"/>
<dbReference type="CDD" id="cd08071">
    <property type="entry name" value="MPN_DUF2466"/>
    <property type="match status" value="1"/>
</dbReference>
<dbReference type="RefSeq" id="WP_063556556.1">
    <property type="nucleotide sequence ID" value="NZ_LITT01000058.1"/>
</dbReference>
<dbReference type="EMBL" id="LITT01000058">
    <property type="protein sequence ID" value="OAA83466.1"/>
    <property type="molecule type" value="Genomic_DNA"/>
</dbReference>
<evidence type="ECO:0000256" key="6">
    <source>
        <dbReference type="ARBA" id="ARBA00023049"/>
    </source>
</evidence>
<sequence>MNELVKIMDLPQNERPRERLFRYGPEVLSNSELLAIILGSGTKKENIISLSSRIIKDNGGLNGIFNSNLEDLMNIKGIGKAKSAKIFAVVELAKRFKSYRDGDDYKICDPGDAAMLVMEEMKGLKQEYFKVIMLNTKNIVIGIRDVFIGSLNSALVHPREVFYYAIKKNSASIIVCHNHPSGDPSPSNEDINITHRLKECGELLGIQLLDHLIIGNEIYVSLKQKGICGY</sequence>
<dbReference type="InterPro" id="IPR025657">
    <property type="entry name" value="RadC_JAB"/>
</dbReference>
<keyword evidence="2" id="KW-0645">Protease</keyword>
<dbReference type="InterPro" id="IPR010994">
    <property type="entry name" value="RuvA_2-like"/>
</dbReference>
<evidence type="ECO:0000256" key="7">
    <source>
        <dbReference type="RuleBase" id="RU003797"/>
    </source>
</evidence>
<keyword evidence="5" id="KW-0862">Zinc</keyword>
<comment type="caution">
    <text evidence="9">The sequence shown here is derived from an EMBL/GenBank/DDBJ whole genome shotgun (WGS) entry which is preliminary data.</text>
</comment>
<evidence type="ECO:0000256" key="1">
    <source>
        <dbReference type="ARBA" id="ARBA00010243"/>
    </source>
</evidence>
<dbReference type="PANTHER" id="PTHR30471">
    <property type="entry name" value="DNA REPAIR PROTEIN RADC"/>
    <property type="match status" value="1"/>
</dbReference>
<dbReference type="InterPro" id="IPR037518">
    <property type="entry name" value="MPN"/>
</dbReference>
<dbReference type="PROSITE" id="PS01302">
    <property type="entry name" value="UPF0758"/>
    <property type="match status" value="1"/>
</dbReference>
<gene>
    <name evidence="9" type="ORF">WY13_03252</name>
</gene>
<dbReference type="InterPro" id="IPR020891">
    <property type="entry name" value="UPF0758_CS"/>
</dbReference>
<dbReference type="GO" id="GO:0006508">
    <property type="term" value="P:proteolysis"/>
    <property type="evidence" value="ECO:0007669"/>
    <property type="project" value="UniProtKB-KW"/>
</dbReference>
<evidence type="ECO:0000256" key="5">
    <source>
        <dbReference type="ARBA" id="ARBA00022833"/>
    </source>
</evidence>
<dbReference type="Pfam" id="PF20582">
    <property type="entry name" value="UPF0758_N"/>
    <property type="match status" value="1"/>
</dbReference>
<organism evidence="9 10">
    <name type="scientific">Clostridium ljungdahlii</name>
    <dbReference type="NCBI Taxonomy" id="1538"/>
    <lineage>
        <taxon>Bacteria</taxon>
        <taxon>Bacillati</taxon>
        <taxon>Bacillota</taxon>
        <taxon>Clostridia</taxon>
        <taxon>Eubacteriales</taxon>
        <taxon>Clostridiaceae</taxon>
        <taxon>Clostridium</taxon>
    </lineage>
</organism>
<evidence type="ECO:0000256" key="3">
    <source>
        <dbReference type="ARBA" id="ARBA00022723"/>
    </source>
</evidence>
<dbReference type="Pfam" id="PF04002">
    <property type="entry name" value="RadC"/>
    <property type="match status" value="1"/>
</dbReference>
<keyword evidence="4" id="KW-0378">Hydrolase</keyword>
<evidence type="ECO:0000313" key="10">
    <source>
        <dbReference type="Proteomes" id="UP000077407"/>
    </source>
</evidence>
<protein>
    <recommendedName>
        <fullName evidence="8">MPN domain-containing protein</fullName>
    </recommendedName>
</protein>
<dbReference type="NCBIfam" id="NF000642">
    <property type="entry name" value="PRK00024.1"/>
    <property type="match status" value="1"/>
</dbReference>
<keyword evidence="6" id="KW-0482">Metalloprotease</keyword>
<evidence type="ECO:0000259" key="8">
    <source>
        <dbReference type="PROSITE" id="PS50249"/>
    </source>
</evidence>